<evidence type="ECO:0000259" key="8">
    <source>
        <dbReference type="Pfam" id="PF02470"/>
    </source>
</evidence>
<sequence>MSDSQKSGGDKAATAVVKSTQKISKIWLIPLVTLLFGGWFIYQDIQRQGVSIEIEFDTASGLEEGKTKVKIRDVVMGRVEQIRLSDDSSSVLVTAKLNEDADKFLRSDTRFWVVSPKVSLAGVSGLQTLVSGAYIDMSPGIEGEPKRAFKALQEPPVTPIGTPGLRVYMESEQTFTAQVGDPMVYRGLSVGRIETVEYDLEAQQAKYSAFIEAPFDQLITSNTRFWNSSGIEVELGADGVGLTTSSLESLLIGGIAFDEPKGMPASEPLQQDTVFKIYPSKKSAESHRYSEKVYYILMMESSVRGLEEGAPVEYRGLQIGQVEEINFELKDMARSLSAEAYKIPVLISVQPALVNLGDSQAGKEMISKQISAWVGRGLRASLKTGNLLTGAVFVDLQHYENLPDQSLGRMQGFAVIPTVPDQIVQFADQLNTTLDKINSLPINGMAQDLRTLLQDLASSTKAFNATSSSLTTKLDELDMQGINGTLNSLNALLSSLAADDQGLSSVNQTMVEVQEAIRELKPLLQKMNSAPNSLIFKSQVAPDIEPRGVNR</sequence>
<keyword evidence="3" id="KW-0997">Cell inner membrane</keyword>
<dbReference type="Gene3D" id="1.20.5.300">
    <property type="match status" value="1"/>
</dbReference>
<dbReference type="PANTHER" id="PTHR30462:SF2">
    <property type="entry name" value="INTERMEMBRANE TRANSPORT PROTEIN PQIB"/>
    <property type="match status" value="1"/>
</dbReference>
<evidence type="ECO:0000313" key="9">
    <source>
        <dbReference type="EMBL" id="SBT16598.1"/>
    </source>
</evidence>
<evidence type="ECO:0000256" key="2">
    <source>
        <dbReference type="ARBA" id="ARBA00022475"/>
    </source>
</evidence>
<evidence type="ECO:0000256" key="1">
    <source>
        <dbReference type="ARBA" id="ARBA00004533"/>
    </source>
</evidence>
<keyword evidence="5 7" id="KW-1133">Transmembrane helix</keyword>
<evidence type="ECO:0000256" key="4">
    <source>
        <dbReference type="ARBA" id="ARBA00022692"/>
    </source>
</evidence>
<dbReference type="AlphaFoldDB" id="A0A1C3JMX4"/>
<dbReference type="EMBL" id="FLRB01000006">
    <property type="protein sequence ID" value="SBT20314.1"/>
    <property type="molecule type" value="Genomic_DNA"/>
</dbReference>
<dbReference type="Proteomes" id="UP000092840">
    <property type="component" value="Unassembled WGS sequence"/>
</dbReference>
<gene>
    <name evidence="9" type="primary">pqiB</name>
    <name evidence="9" type="ORF">MGA5115_00679</name>
    <name evidence="10" type="ORF">MGA5116_00897</name>
</gene>
<keyword evidence="4 7" id="KW-0812">Transmembrane</keyword>
<evidence type="ECO:0000313" key="11">
    <source>
        <dbReference type="Proteomes" id="UP000092840"/>
    </source>
</evidence>
<reference evidence="10 11" key="2">
    <citation type="submission" date="2016-06" db="EMBL/GenBank/DDBJ databases">
        <authorList>
            <person name="Rodrigo-Torres L."/>
            <person name="Arahal D.R."/>
        </authorList>
    </citation>
    <scope>NUCLEOTIDE SEQUENCE [LARGE SCALE GENOMIC DNA]</scope>
    <source>
        <strain evidence="10 11">CECT 5116</strain>
    </source>
</reference>
<dbReference type="PANTHER" id="PTHR30462">
    <property type="entry name" value="INTERMEMBRANE TRANSPORT PROTEIN PQIB-RELATED"/>
    <property type="match status" value="1"/>
</dbReference>
<comment type="subcellular location">
    <subcellularLocation>
        <location evidence="1">Cell inner membrane</location>
    </subcellularLocation>
</comment>
<evidence type="ECO:0000313" key="12">
    <source>
        <dbReference type="Proteomes" id="UP000092871"/>
    </source>
</evidence>
<protein>
    <submittedName>
        <fullName evidence="9">Paraquat-inducible protein B</fullName>
    </submittedName>
</protein>
<dbReference type="GO" id="GO:0005886">
    <property type="term" value="C:plasma membrane"/>
    <property type="evidence" value="ECO:0007669"/>
    <property type="project" value="UniProtKB-SubCell"/>
</dbReference>
<accession>A0A1C3JMX4</accession>
<dbReference type="EMBL" id="FLRA01000003">
    <property type="protein sequence ID" value="SBT16598.1"/>
    <property type="molecule type" value="Genomic_DNA"/>
</dbReference>
<evidence type="ECO:0000313" key="10">
    <source>
        <dbReference type="EMBL" id="SBT20314.1"/>
    </source>
</evidence>
<evidence type="ECO:0000256" key="7">
    <source>
        <dbReference type="SAM" id="Phobius"/>
    </source>
</evidence>
<dbReference type="Proteomes" id="UP000092871">
    <property type="component" value="Unassembled WGS sequence"/>
</dbReference>
<dbReference type="InterPro" id="IPR051800">
    <property type="entry name" value="PqiA-PqiB_transport"/>
</dbReference>
<name>A0A1C3JMX4_9GAMM</name>
<dbReference type="RefSeq" id="WP_067031877.1">
    <property type="nucleotide sequence ID" value="NZ_FLRA01000003.1"/>
</dbReference>
<dbReference type="OrthoDB" id="9806984at2"/>
<dbReference type="NCBIfam" id="NF008070">
    <property type="entry name" value="PRK10807.1"/>
    <property type="match status" value="1"/>
</dbReference>
<evidence type="ECO:0000256" key="5">
    <source>
        <dbReference type="ARBA" id="ARBA00022989"/>
    </source>
</evidence>
<keyword evidence="6 7" id="KW-0472">Membrane</keyword>
<evidence type="ECO:0000256" key="3">
    <source>
        <dbReference type="ARBA" id="ARBA00022519"/>
    </source>
</evidence>
<keyword evidence="11" id="KW-1185">Reference proteome</keyword>
<proteinExistence type="predicted"/>
<keyword evidence="2" id="KW-1003">Cell membrane</keyword>
<feature type="domain" description="Mce/MlaD" evidence="8">
    <location>
        <begin position="49"/>
        <end position="140"/>
    </location>
</feature>
<reference evidence="9 12" key="1">
    <citation type="submission" date="2016-06" db="EMBL/GenBank/DDBJ databases">
        <authorList>
            <person name="Kjaerup R.B."/>
            <person name="Dalgaard T.S."/>
            <person name="Juul-Madsen H.R."/>
        </authorList>
    </citation>
    <scope>NUCLEOTIDE SEQUENCE [LARGE SCALE GENOMIC DNA]</scope>
    <source>
        <strain evidence="9 12">CECT 5115</strain>
    </source>
</reference>
<feature type="transmembrane region" description="Helical" evidence="7">
    <location>
        <begin position="26"/>
        <end position="42"/>
    </location>
</feature>
<organism evidence="9 12">
    <name type="scientific">Marinomonas gallaica</name>
    <dbReference type="NCBI Taxonomy" id="1806667"/>
    <lineage>
        <taxon>Bacteria</taxon>
        <taxon>Pseudomonadati</taxon>
        <taxon>Pseudomonadota</taxon>
        <taxon>Gammaproteobacteria</taxon>
        <taxon>Oceanospirillales</taxon>
        <taxon>Oceanospirillaceae</taxon>
        <taxon>Marinomonas</taxon>
    </lineage>
</organism>
<feature type="domain" description="Mce/MlaD" evidence="8">
    <location>
        <begin position="294"/>
        <end position="397"/>
    </location>
</feature>
<dbReference type="InterPro" id="IPR003399">
    <property type="entry name" value="Mce/MlaD"/>
</dbReference>
<dbReference type="Pfam" id="PF02470">
    <property type="entry name" value="MlaD"/>
    <property type="match status" value="2"/>
</dbReference>
<evidence type="ECO:0000256" key="6">
    <source>
        <dbReference type="ARBA" id="ARBA00023136"/>
    </source>
</evidence>